<dbReference type="Proteomes" id="UP000626148">
    <property type="component" value="Unassembled WGS sequence"/>
</dbReference>
<dbReference type="PANTHER" id="PTHR35368">
    <property type="entry name" value="HYDROPEROXIDE REDUCTASE"/>
    <property type="match status" value="1"/>
</dbReference>
<dbReference type="InterPro" id="IPR052924">
    <property type="entry name" value="OsmC/Ohr_hydroprdx_reductase"/>
</dbReference>
<dbReference type="InterPro" id="IPR015946">
    <property type="entry name" value="KH_dom-like_a/b"/>
</dbReference>
<sequence length="188" mass="20489">MNTQAHLPTRNGLDLVMMTKTVEALQNDPALAQFEFRASNQWVNGGENRSTIRGFFGAGTEDDSRTEDFTFTNGEPPVLLGNNEGANPVEFLLHALAGCVTTTTVLHAAARGINIRKLSTRLSGNINLEGLLALNDEAQVGYESIRIVMDIDADCSDEELDDLLNFAKDHSPVCNTVCRPVPVMLERA</sequence>
<protein>
    <submittedName>
        <fullName evidence="1">Osmotically inducible protein C</fullName>
    </submittedName>
</protein>
<evidence type="ECO:0000313" key="1">
    <source>
        <dbReference type="EMBL" id="GGX74275.1"/>
    </source>
</evidence>
<reference evidence="1" key="2">
    <citation type="submission" date="2020-09" db="EMBL/GenBank/DDBJ databases">
        <authorList>
            <person name="Sun Q."/>
            <person name="Kim S."/>
        </authorList>
    </citation>
    <scope>NUCLEOTIDE SEQUENCE</scope>
    <source>
        <strain evidence="1">KCTC 22169</strain>
    </source>
</reference>
<dbReference type="SUPFAM" id="SSF82784">
    <property type="entry name" value="OsmC-like"/>
    <property type="match status" value="1"/>
</dbReference>
<evidence type="ECO:0000313" key="2">
    <source>
        <dbReference type="Proteomes" id="UP000626148"/>
    </source>
</evidence>
<dbReference type="InterPro" id="IPR036102">
    <property type="entry name" value="OsmC/Ohrsf"/>
</dbReference>
<dbReference type="InterPro" id="IPR003718">
    <property type="entry name" value="OsmC/Ohr_fam"/>
</dbReference>
<dbReference type="AlphaFoldDB" id="A0A918KUI0"/>
<dbReference type="Pfam" id="PF02566">
    <property type="entry name" value="OsmC"/>
    <property type="match status" value="1"/>
</dbReference>
<dbReference type="Gene3D" id="3.30.300.20">
    <property type="match status" value="1"/>
</dbReference>
<dbReference type="PANTHER" id="PTHR35368:SF1">
    <property type="entry name" value="HYDROPEROXIDE REDUCTASE"/>
    <property type="match status" value="1"/>
</dbReference>
<accession>A0A918KUI0</accession>
<name>A0A918KUI0_9GAMM</name>
<reference evidence="1" key="1">
    <citation type="journal article" date="2014" name="Int. J. Syst. Evol. Microbiol.">
        <title>Complete genome sequence of Corynebacterium casei LMG S-19264T (=DSM 44701T), isolated from a smear-ripened cheese.</title>
        <authorList>
            <consortium name="US DOE Joint Genome Institute (JGI-PGF)"/>
            <person name="Walter F."/>
            <person name="Albersmeier A."/>
            <person name="Kalinowski J."/>
            <person name="Ruckert C."/>
        </authorList>
    </citation>
    <scope>NUCLEOTIDE SEQUENCE</scope>
    <source>
        <strain evidence="1">KCTC 22169</strain>
    </source>
</reference>
<proteinExistence type="predicted"/>
<dbReference type="EMBL" id="BMXR01000018">
    <property type="protein sequence ID" value="GGX74275.1"/>
    <property type="molecule type" value="Genomic_DNA"/>
</dbReference>
<comment type="caution">
    <text evidence="1">The sequence shown here is derived from an EMBL/GenBank/DDBJ whole genome shotgun (WGS) entry which is preliminary data.</text>
</comment>
<gene>
    <name evidence="1" type="ORF">GCM10007392_47060</name>
</gene>
<organism evidence="1 2">
    <name type="scientific">Saccharospirillum salsuginis</name>
    <dbReference type="NCBI Taxonomy" id="418750"/>
    <lineage>
        <taxon>Bacteria</taxon>
        <taxon>Pseudomonadati</taxon>
        <taxon>Pseudomonadota</taxon>
        <taxon>Gammaproteobacteria</taxon>
        <taxon>Oceanospirillales</taxon>
        <taxon>Saccharospirillaceae</taxon>
        <taxon>Saccharospirillum</taxon>
    </lineage>
</organism>
<keyword evidence="2" id="KW-1185">Reference proteome</keyword>
<dbReference type="RefSeq" id="WP_189613451.1">
    <property type="nucleotide sequence ID" value="NZ_BMXR01000018.1"/>
</dbReference>